<organism evidence="3 4">
    <name type="scientific">Streptomyces alkaliterrae</name>
    <dbReference type="NCBI Taxonomy" id="2213162"/>
    <lineage>
        <taxon>Bacteria</taxon>
        <taxon>Bacillati</taxon>
        <taxon>Actinomycetota</taxon>
        <taxon>Actinomycetes</taxon>
        <taxon>Kitasatosporales</taxon>
        <taxon>Streptomycetaceae</taxon>
        <taxon>Streptomyces</taxon>
    </lineage>
</organism>
<dbReference type="AlphaFoldDB" id="A0A7W3ZM18"/>
<dbReference type="Proteomes" id="UP000525686">
    <property type="component" value="Unassembled WGS sequence"/>
</dbReference>
<accession>A0A7W3ZM18</accession>
<dbReference type="InterPro" id="IPR013762">
    <property type="entry name" value="Integrase-like_cat_sf"/>
</dbReference>
<sequence length="131" mass="14090">MLSPIELDRLITSPHIPAAHRALWAIMMGSDVRLAEALSLDVRDIDYAGRAATVEYRKRACEPTTVPLDARAVEFARAAAAGRTEGPLLIAADGRPLTREQAIRTARQHGGVSIHAFRTAGQALRAQRAAG</sequence>
<keyword evidence="1" id="KW-0233">DNA recombination</keyword>
<dbReference type="GO" id="GO:0006310">
    <property type="term" value="P:DNA recombination"/>
    <property type="evidence" value="ECO:0007669"/>
    <property type="project" value="UniProtKB-KW"/>
</dbReference>
<evidence type="ECO:0000259" key="2">
    <source>
        <dbReference type="PROSITE" id="PS51898"/>
    </source>
</evidence>
<dbReference type="SUPFAM" id="SSF56349">
    <property type="entry name" value="DNA breaking-rejoining enzymes"/>
    <property type="match status" value="1"/>
</dbReference>
<dbReference type="Pfam" id="PF00589">
    <property type="entry name" value="Phage_integrase"/>
    <property type="match status" value="1"/>
</dbReference>
<evidence type="ECO:0000313" key="4">
    <source>
        <dbReference type="Proteomes" id="UP000525686"/>
    </source>
</evidence>
<name>A0A7W3ZM18_9ACTN</name>
<comment type="caution">
    <text evidence="3">The sequence shown here is derived from an EMBL/GenBank/DDBJ whole genome shotgun (WGS) entry which is preliminary data.</text>
</comment>
<evidence type="ECO:0000256" key="1">
    <source>
        <dbReference type="ARBA" id="ARBA00023172"/>
    </source>
</evidence>
<proteinExistence type="predicted"/>
<dbReference type="RefSeq" id="WP_181353756.1">
    <property type="nucleotide sequence ID" value="NZ_JABJWZ010000036.1"/>
</dbReference>
<feature type="domain" description="Tyr recombinase" evidence="2">
    <location>
        <begin position="1"/>
        <end position="131"/>
    </location>
</feature>
<gene>
    <name evidence="3" type="ORF">H3146_06710</name>
</gene>
<dbReference type="GO" id="GO:0003677">
    <property type="term" value="F:DNA binding"/>
    <property type="evidence" value="ECO:0007669"/>
    <property type="project" value="InterPro"/>
</dbReference>
<evidence type="ECO:0000313" key="3">
    <source>
        <dbReference type="EMBL" id="MBB1253060.1"/>
    </source>
</evidence>
<dbReference type="InterPro" id="IPR002104">
    <property type="entry name" value="Integrase_catalytic"/>
</dbReference>
<reference evidence="4" key="1">
    <citation type="submission" date="2020-05" db="EMBL/GenBank/DDBJ databases">
        <title>Classification of alakaliphilic streptomycetes isolated from an alkaline soil next to Lonar Crater, India and a proposal for the recognition of Streptomyces alkaliterrae sp. nov.</title>
        <authorList>
            <person name="Golinska P."/>
        </authorList>
    </citation>
    <scope>NUCLEOTIDE SEQUENCE [LARGE SCALE GENOMIC DNA]</scope>
    <source>
        <strain evidence="4">OF3</strain>
    </source>
</reference>
<dbReference type="InterPro" id="IPR011010">
    <property type="entry name" value="DNA_brk_join_enz"/>
</dbReference>
<dbReference type="GO" id="GO:0015074">
    <property type="term" value="P:DNA integration"/>
    <property type="evidence" value="ECO:0007669"/>
    <property type="project" value="InterPro"/>
</dbReference>
<dbReference type="PROSITE" id="PS51898">
    <property type="entry name" value="TYR_RECOMBINASE"/>
    <property type="match status" value="1"/>
</dbReference>
<protein>
    <submittedName>
        <fullName evidence="3">Tyrosine-type recombinase/integrase</fullName>
    </submittedName>
</protein>
<dbReference type="Gene3D" id="1.10.443.10">
    <property type="entry name" value="Intergrase catalytic core"/>
    <property type="match status" value="1"/>
</dbReference>
<dbReference type="EMBL" id="JABJWZ010000036">
    <property type="protein sequence ID" value="MBB1253060.1"/>
    <property type="molecule type" value="Genomic_DNA"/>
</dbReference>